<protein>
    <recommendedName>
        <fullName evidence="3">Phage metallopeptidase domain-containing protein</fullName>
    </recommendedName>
</protein>
<keyword evidence="2" id="KW-1185">Reference proteome</keyword>
<evidence type="ECO:0000313" key="1">
    <source>
        <dbReference type="EMBL" id="ASP39591.1"/>
    </source>
</evidence>
<organism evidence="1 2">
    <name type="scientific">Bacterioplanes sanyensis</name>
    <dbReference type="NCBI Taxonomy" id="1249553"/>
    <lineage>
        <taxon>Bacteria</taxon>
        <taxon>Pseudomonadati</taxon>
        <taxon>Pseudomonadota</taxon>
        <taxon>Gammaproteobacteria</taxon>
        <taxon>Oceanospirillales</taxon>
        <taxon>Oceanospirillaceae</taxon>
        <taxon>Bacterioplanes</taxon>
    </lineage>
</organism>
<dbReference type="Proteomes" id="UP000202440">
    <property type="component" value="Chromosome"/>
</dbReference>
<dbReference type="EMBL" id="CP022530">
    <property type="protein sequence ID" value="ASP39591.1"/>
    <property type="molecule type" value="Genomic_DNA"/>
</dbReference>
<accession>A0A222FMI7</accession>
<evidence type="ECO:0000313" key="2">
    <source>
        <dbReference type="Proteomes" id="UP000202440"/>
    </source>
</evidence>
<name>A0A222FMI7_9GAMM</name>
<reference evidence="1 2" key="1">
    <citation type="submission" date="2017-07" db="EMBL/GenBank/DDBJ databases">
        <title>Annotated genome sequence of Bacterioplanes sanyensis isolated from Red Sea.</title>
        <authorList>
            <person name="Rehman Z.U."/>
        </authorList>
    </citation>
    <scope>NUCLEOTIDE SEQUENCE [LARGE SCALE GENOMIC DNA]</scope>
    <source>
        <strain evidence="1 2">NV9</strain>
    </source>
</reference>
<dbReference type="KEGG" id="bsan:CHH28_13325"/>
<sequence length="91" mass="10643">MLRIRYDHHDRDSIIPVLLHELMHVDQFLKGRIHTERELVFWDGVAFSSTLHPLDMLWELDVDDRIISVAADIACWMKFVKDNNSNVSVGV</sequence>
<dbReference type="AlphaFoldDB" id="A0A222FMI7"/>
<gene>
    <name evidence="1" type="ORF">CHH28_13325</name>
</gene>
<evidence type="ECO:0008006" key="3">
    <source>
        <dbReference type="Google" id="ProtNLM"/>
    </source>
</evidence>
<proteinExistence type="predicted"/>